<keyword evidence="2" id="KW-0813">Transport</keyword>
<keyword evidence="3 6" id="KW-0812">Transmembrane</keyword>
<dbReference type="GO" id="GO:0022857">
    <property type="term" value="F:transmembrane transporter activity"/>
    <property type="evidence" value="ECO:0007669"/>
    <property type="project" value="InterPro"/>
</dbReference>
<dbReference type="PANTHER" id="PTHR43129">
    <property type="entry name" value="FOSMIDOMYCIN RESISTANCE PROTEIN"/>
    <property type="match status" value="1"/>
</dbReference>
<feature type="transmembrane region" description="Helical" evidence="6">
    <location>
        <begin position="304"/>
        <end position="327"/>
    </location>
</feature>
<dbReference type="InterPro" id="IPR036259">
    <property type="entry name" value="MFS_trans_sf"/>
</dbReference>
<keyword evidence="5 6" id="KW-0472">Membrane</keyword>
<accession>A0A135L5J4</accession>
<comment type="subcellular location">
    <subcellularLocation>
        <location evidence="1">Cell membrane</location>
        <topology evidence="1">Multi-pass membrane protein</topology>
    </subcellularLocation>
</comment>
<dbReference type="EMBL" id="LSKU01000001">
    <property type="protein sequence ID" value="KXG44200.1"/>
    <property type="molecule type" value="Genomic_DNA"/>
</dbReference>
<keyword evidence="4 6" id="KW-1133">Transmembrane helix</keyword>
<organism evidence="8 9">
    <name type="scientific">Tepidibacillus decaturensis</name>
    <dbReference type="NCBI Taxonomy" id="1413211"/>
    <lineage>
        <taxon>Bacteria</taxon>
        <taxon>Bacillati</taxon>
        <taxon>Bacillota</taxon>
        <taxon>Bacilli</taxon>
        <taxon>Bacillales</taxon>
        <taxon>Bacillaceae</taxon>
        <taxon>Tepidibacillus</taxon>
    </lineage>
</organism>
<evidence type="ECO:0000313" key="9">
    <source>
        <dbReference type="Proteomes" id="UP000070352"/>
    </source>
</evidence>
<comment type="caution">
    <text evidence="8">The sequence shown here is derived from an EMBL/GenBank/DDBJ whole genome shotgun (WGS) entry which is preliminary data.</text>
</comment>
<evidence type="ECO:0000313" key="8">
    <source>
        <dbReference type="EMBL" id="KXG44200.1"/>
    </source>
</evidence>
<evidence type="ECO:0000256" key="3">
    <source>
        <dbReference type="ARBA" id="ARBA00022692"/>
    </source>
</evidence>
<protein>
    <recommendedName>
        <fullName evidence="7">Major facilitator superfamily (MFS) profile domain-containing protein</fullName>
    </recommendedName>
</protein>
<feature type="domain" description="Major facilitator superfamily (MFS) profile" evidence="7">
    <location>
        <begin position="19"/>
        <end position="398"/>
    </location>
</feature>
<dbReference type="InterPro" id="IPR020846">
    <property type="entry name" value="MFS_dom"/>
</dbReference>
<dbReference type="OrthoDB" id="9770492at2"/>
<feature type="transmembrane region" description="Helical" evidence="6">
    <location>
        <begin position="20"/>
        <end position="45"/>
    </location>
</feature>
<feature type="transmembrane region" description="Helical" evidence="6">
    <location>
        <begin position="374"/>
        <end position="393"/>
    </location>
</feature>
<dbReference type="STRING" id="1413211.U473_09440"/>
<evidence type="ECO:0000256" key="6">
    <source>
        <dbReference type="SAM" id="Phobius"/>
    </source>
</evidence>
<evidence type="ECO:0000259" key="7">
    <source>
        <dbReference type="PROSITE" id="PS50850"/>
    </source>
</evidence>
<reference evidence="8 9" key="1">
    <citation type="submission" date="2016-02" db="EMBL/GenBank/DDBJ databases">
        <title>Draft Genome for Tepidibacillus decaturensis nov. sp. Strain Z9, an Anaerobic, Moderately Thermophilic and Heterotrophic Bacterium from Deep Subsurface of the Illinois Basin, USA.</title>
        <authorList>
            <person name="Dong Y."/>
            <person name="Chang J.Y."/>
            <person name="Sanford R."/>
            <person name="Fouke B.W."/>
        </authorList>
    </citation>
    <scope>NUCLEOTIDE SEQUENCE [LARGE SCALE GENOMIC DNA]</scope>
    <source>
        <strain evidence="8 9">Z9</strain>
    </source>
</reference>
<evidence type="ECO:0000256" key="4">
    <source>
        <dbReference type="ARBA" id="ARBA00022989"/>
    </source>
</evidence>
<dbReference type="Gene3D" id="1.20.1250.20">
    <property type="entry name" value="MFS general substrate transporter like domains"/>
    <property type="match status" value="2"/>
</dbReference>
<dbReference type="GO" id="GO:0005886">
    <property type="term" value="C:plasma membrane"/>
    <property type="evidence" value="ECO:0007669"/>
    <property type="project" value="UniProtKB-SubCell"/>
</dbReference>
<dbReference type="RefSeq" id="WP_068725629.1">
    <property type="nucleotide sequence ID" value="NZ_LSKU01000001.1"/>
</dbReference>
<dbReference type="PANTHER" id="PTHR43129:SF1">
    <property type="entry name" value="FOSMIDOMYCIN RESISTANCE PROTEIN"/>
    <property type="match status" value="1"/>
</dbReference>
<feature type="transmembrane region" description="Helical" evidence="6">
    <location>
        <begin position="339"/>
        <end position="362"/>
    </location>
</feature>
<feature type="transmembrane region" description="Helical" evidence="6">
    <location>
        <begin position="83"/>
        <end position="100"/>
    </location>
</feature>
<dbReference type="CDD" id="cd17478">
    <property type="entry name" value="MFS_FsR"/>
    <property type="match status" value="1"/>
</dbReference>
<dbReference type="InterPro" id="IPR011701">
    <property type="entry name" value="MFS"/>
</dbReference>
<feature type="transmembrane region" description="Helical" evidence="6">
    <location>
        <begin position="57"/>
        <end position="76"/>
    </location>
</feature>
<feature type="transmembrane region" description="Helical" evidence="6">
    <location>
        <begin position="215"/>
        <end position="243"/>
    </location>
</feature>
<keyword evidence="9" id="KW-1185">Reference proteome</keyword>
<evidence type="ECO:0000256" key="5">
    <source>
        <dbReference type="ARBA" id="ARBA00023136"/>
    </source>
</evidence>
<name>A0A135L5J4_9BACI</name>
<feature type="transmembrane region" description="Helical" evidence="6">
    <location>
        <begin position="176"/>
        <end position="194"/>
    </location>
</feature>
<dbReference type="SUPFAM" id="SSF103473">
    <property type="entry name" value="MFS general substrate transporter"/>
    <property type="match status" value="1"/>
</dbReference>
<sequence>METATSVQTKRLLASNRVPLLIISLGHMLNDLMTSVLPALIPILIIEFDLSYTQSGLIIMVANVTSSLVQPVFGYLSDRKPLLWLLPLGVFFTGLGLSGIAVAPSYVWLLFFVGLSGLGSAAFHPEASRGAHLAAGKGKGLAQSIFQVGGNGGQALGPLMIPLFLSTMGVKGTPFFLIPAVLAAYLLWILRPWMKEKRISQQRSVKEIKGKDQPLFLLLLVFVVTMRSWITIGVTTFLPLYYINVSKMTIDQASVYTFIFLLFGALGTLAGGPIADYLGKKTVVNASLLLAIPFLFLLPYVEGIIAMVVVGFLGFILFSSFAVTVVFGQELIPGKVGMASGLMIGFAIGAAGIGATALGYFVDHAASSESGLTFVLKLLSWILVVSGLISLTLPNDKKMANQ</sequence>
<proteinExistence type="predicted"/>
<dbReference type="Proteomes" id="UP000070352">
    <property type="component" value="Unassembled WGS sequence"/>
</dbReference>
<gene>
    <name evidence="8" type="ORF">U473_09440</name>
</gene>
<evidence type="ECO:0000256" key="2">
    <source>
        <dbReference type="ARBA" id="ARBA00022448"/>
    </source>
</evidence>
<evidence type="ECO:0000256" key="1">
    <source>
        <dbReference type="ARBA" id="ARBA00004651"/>
    </source>
</evidence>
<feature type="transmembrane region" description="Helical" evidence="6">
    <location>
        <begin position="282"/>
        <end position="298"/>
    </location>
</feature>
<dbReference type="AlphaFoldDB" id="A0A135L5J4"/>
<dbReference type="PROSITE" id="PS50850">
    <property type="entry name" value="MFS"/>
    <property type="match status" value="1"/>
</dbReference>
<feature type="transmembrane region" description="Helical" evidence="6">
    <location>
        <begin position="255"/>
        <end position="275"/>
    </location>
</feature>
<dbReference type="Pfam" id="PF07690">
    <property type="entry name" value="MFS_1"/>
    <property type="match status" value="1"/>
</dbReference>